<sequence length="291" mass="29900">MKRKIQFVFTVLCMLVVMLVSAALTLRVALHGHEVTVPDLAGETIPEASTSALRSGVDLYIQNKYYSTTVPAGRVLSQAPASGSRVRHGWQVRVTVSLGPQEVTIPNVVGLPVREASMAVRRDQLDLGTLAHLDAPGDPEMVLAQTPPPNAGVDQPRVSLLLSSNAANASSAFVMPSFAGMGFPAANRAAIALGLRVAAIGEMPQPQPTPQVAGTPGPGGTLLDANGQAIPKPAPIYPAGPVTAQLPESGHRASRGDVVKLYFGNYRPGGGSSASATSGAPGGNSSQGPSH</sequence>
<proteinExistence type="predicted"/>
<reference evidence="3 4" key="1">
    <citation type="submission" date="2016-10" db="EMBL/GenBank/DDBJ databases">
        <authorList>
            <person name="de Groot N.N."/>
        </authorList>
    </citation>
    <scope>NUCLEOTIDE SEQUENCE [LARGE SCALE GENOMIC DNA]</scope>
    <source>
        <strain evidence="3 4">DSM 22489</strain>
    </source>
</reference>
<gene>
    <name evidence="3" type="ORF">SAMN05421819_2570</name>
</gene>
<feature type="compositionally biased region" description="Low complexity" evidence="1">
    <location>
        <begin position="273"/>
        <end position="291"/>
    </location>
</feature>
<accession>A0A1H5ZCI9</accession>
<dbReference type="SMART" id="SM00740">
    <property type="entry name" value="PASTA"/>
    <property type="match status" value="2"/>
</dbReference>
<name>A0A1H5ZCI9_9BACT</name>
<dbReference type="RefSeq" id="WP_103933460.1">
    <property type="nucleotide sequence ID" value="NZ_FNVA01000004.1"/>
</dbReference>
<feature type="domain" description="PASTA" evidence="2">
    <location>
        <begin position="99"/>
        <end position="164"/>
    </location>
</feature>
<feature type="domain" description="PASTA" evidence="2">
    <location>
        <begin position="32"/>
        <end position="98"/>
    </location>
</feature>
<protein>
    <submittedName>
        <fullName evidence="3">PASTA domain, binds beta-lactams</fullName>
    </submittedName>
</protein>
<evidence type="ECO:0000313" key="3">
    <source>
        <dbReference type="EMBL" id="SEG33794.1"/>
    </source>
</evidence>
<keyword evidence="4" id="KW-1185">Reference proteome</keyword>
<dbReference type="Gene3D" id="3.30.10.20">
    <property type="match status" value="2"/>
</dbReference>
<feature type="region of interest" description="Disordered" evidence="1">
    <location>
        <begin position="205"/>
        <end position="254"/>
    </location>
</feature>
<dbReference type="Pfam" id="PF03793">
    <property type="entry name" value="PASTA"/>
    <property type="match status" value="1"/>
</dbReference>
<dbReference type="EMBL" id="FNVA01000004">
    <property type="protein sequence ID" value="SEG33794.1"/>
    <property type="molecule type" value="Genomic_DNA"/>
</dbReference>
<evidence type="ECO:0000256" key="1">
    <source>
        <dbReference type="SAM" id="MobiDB-lite"/>
    </source>
</evidence>
<dbReference type="AlphaFoldDB" id="A0A1H5ZCI9"/>
<evidence type="ECO:0000259" key="2">
    <source>
        <dbReference type="PROSITE" id="PS51178"/>
    </source>
</evidence>
<dbReference type="PROSITE" id="PS51178">
    <property type="entry name" value="PASTA"/>
    <property type="match status" value="2"/>
</dbReference>
<dbReference type="InterPro" id="IPR005543">
    <property type="entry name" value="PASTA_dom"/>
</dbReference>
<dbReference type="CDD" id="cd06577">
    <property type="entry name" value="PASTA_pknB"/>
    <property type="match status" value="1"/>
</dbReference>
<dbReference type="Proteomes" id="UP000236728">
    <property type="component" value="Unassembled WGS sequence"/>
</dbReference>
<dbReference type="OrthoDB" id="117799at2"/>
<evidence type="ECO:0000313" key="4">
    <source>
        <dbReference type="Proteomes" id="UP000236728"/>
    </source>
</evidence>
<organism evidence="3 4">
    <name type="scientific">Bryocella elongata</name>
    <dbReference type="NCBI Taxonomy" id="863522"/>
    <lineage>
        <taxon>Bacteria</taxon>
        <taxon>Pseudomonadati</taxon>
        <taxon>Acidobacteriota</taxon>
        <taxon>Terriglobia</taxon>
        <taxon>Terriglobales</taxon>
        <taxon>Acidobacteriaceae</taxon>
        <taxon>Bryocella</taxon>
    </lineage>
</organism>
<feature type="region of interest" description="Disordered" evidence="1">
    <location>
        <begin position="268"/>
        <end position="291"/>
    </location>
</feature>